<dbReference type="AlphaFoldDB" id="A0ABD2PC17"/>
<accession>A0ABD2PC17</accession>
<gene>
    <name evidence="1" type="ORF">HHI36_002921</name>
</gene>
<feature type="non-terminal residue" evidence="1">
    <location>
        <position position="1"/>
    </location>
</feature>
<keyword evidence="2" id="KW-1185">Reference proteome</keyword>
<sequence length="102" mass="11616">KRTARCASHKETFVVNDTCVPTNDENLAPPVLRLLGSFSTNRTQRVIEYDENEQRVLFHSVHVGRGVPQDSILAPMLYIIYTNDLIDSVEDEMVQFADYTSL</sequence>
<evidence type="ECO:0000313" key="1">
    <source>
        <dbReference type="EMBL" id="KAL3288478.1"/>
    </source>
</evidence>
<feature type="non-terminal residue" evidence="1">
    <location>
        <position position="102"/>
    </location>
</feature>
<name>A0ABD2PC17_9CUCU</name>
<dbReference type="EMBL" id="JABFTP020000185">
    <property type="protein sequence ID" value="KAL3288478.1"/>
    <property type="molecule type" value="Genomic_DNA"/>
</dbReference>
<proteinExistence type="predicted"/>
<comment type="caution">
    <text evidence="1">The sequence shown here is derived from an EMBL/GenBank/DDBJ whole genome shotgun (WGS) entry which is preliminary data.</text>
</comment>
<evidence type="ECO:0000313" key="2">
    <source>
        <dbReference type="Proteomes" id="UP001516400"/>
    </source>
</evidence>
<dbReference type="Proteomes" id="UP001516400">
    <property type="component" value="Unassembled WGS sequence"/>
</dbReference>
<reference evidence="1 2" key="1">
    <citation type="journal article" date="2021" name="BMC Biol.">
        <title>Horizontally acquired antibacterial genes associated with adaptive radiation of ladybird beetles.</title>
        <authorList>
            <person name="Li H.S."/>
            <person name="Tang X.F."/>
            <person name="Huang Y.H."/>
            <person name="Xu Z.Y."/>
            <person name="Chen M.L."/>
            <person name="Du X.Y."/>
            <person name="Qiu B.Y."/>
            <person name="Chen P.T."/>
            <person name="Zhang W."/>
            <person name="Slipinski A."/>
            <person name="Escalona H.E."/>
            <person name="Waterhouse R.M."/>
            <person name="Zwick A."/>
            <person name="Pang H."/>
        </authorList>
    </citation>
    <scope>NUCLEOTIDE SEQUENCE [LARGE SCALE GENOMIC DNA]</scope>
    <source>
        <strain evidence="1">SYSU2018</strain>
    </source>
</reference>
<organism evidence="1 2">
    <name type="scientific">Cryptolaemus montrouzieri</name>
    <dbReference type="NCBI Taxonomy" id="559131"/>
    <lineage>
        <taxon>Eukaryota</taxon>
        <taxon>Metazoa</taxon>
        <taxon>Ecdysozoa</taxon>
        <taxon>Arthropoda</taxon>
        <taxon>Hexapoda</taxon>
        <taxon>Insecta</taxon>
        <taxon>Pterygota</taxon>
        <taxon>Neoptera</taxon>
        <taxon>Endopterygota</taxon>
        <taxon>Coleoptera</taxon>
        <taxon>Polyphaga</taxon>
        <taxon>Cucujiformia</taxon>
        <taxon>Coccinelloidea</taxon>
        <taxon>Coccinellidae</taxon>
        <taxon>Scymninae</taxon>
        <taxon>Scymnini</taxon>
        <taxon>Cryptolaemus</taxon>
    </lineage>
</organism>
<protein>
    <recommendedName>
        <fullName evidence="3">Reverse transcriptase</fullName>
    </recommendedName>
</protein>
<evidence type="ECO:0008006" key="3">
    <source>
        <dbReference type="Google" id="ProtNLM"/>
    </source>
</evidence>